<reference evidence="4 5" key="1">
    <citation type="submission" date="2024-09" db="EMBL/GenBank/DDBJ databases">
        <title>Chromosome-scale assembly of Riccia sorocarpa.</title>
        <authorList>
            <person name="Paukszto L."/>
        </authorList>
    </citation>
    <scope>NUCLEOTIDE SEQUENCE [LARGE SCALE GENOMIC DNA]</scope>
    <source>
        <strain evidence="4">LP-2024</strain>
        <tissue evidence="4">Aerial parts of the thallus</tissue>
    </source>
</reference>
<comment type="caution">
    <text evidence="4">The sequence shown here is derived from an EMBL/GenBank/DDBJ whole genome shotgun (WGS) entry which is preliminary data.</text>
</comment>
<evidence type="ECO:0008006" key="6">
    <source>
        <dbReference type="Google" id="ProtNLM"/>
    </source>
</evidence>
<protein>
    <recommendedName>
        <fullName evidence="6">Pre-rRNA-processing protein TSR2 homolog</fullName>
    </recommendedName>
</protein>
<keyword evidence="5" id="KW-1185">Reference proteome</keyword>
<dbReference type="Pfam" id="PF10273">
    <property type="entry name" value="WGG"/>
    <property type="match status" value="1"/>
</dbReference>
<accession>A0ABD3I9C8</accession>
<comment type="similarity">
    <text evidence="1">Belongs to the TSR2 family.</text>
</comment>
<dbReference type="PANTHER" id="PTHR21250">
    <property type="entry name" value="PRE-RRNA-PROCESSING PROTEIN TSR2 HOMOLOG"/>
    <property type="match status" value="1"/>
</dbReference>
<proteinExistence type="inferred from homology"/>
<dbReference type="GO" id="GO:0006364">
    <property type="term" value="P:rRNA processing"/>
    <property type="evidence" value="ECO:0007669"/>
    <property type="project" value="UniProtKB-KW"/>
</dbReference>
<dbReference type="AlphaFoldDB" id="A0ABD3I9C8"/>
<keyword evidence="2" id="KW-0698">rRNA processing</keyword>
<dbReference type="InterPro" id="IPR019398">
    <property type="entry name" value="Pre-rRNA_process_TSR2"/>
</dbReference>
<sequence length="148" mass="16875">MWAPLSKEATDILGKGVFECMSRWTALQLAVQNSWGGQSTDHKCHQMYDEIMSFFTQSKEQRYIDEMEDFLDLFMLESFNCEIEDGSIFEVAEQLFIVHEECVNGNFDKVREMFTKPSGSGAQKSQELPQPEEEIPAETPDGSSDPQS</sequence>
<evidence type="ECO:0000256" key="2">
    <source>
        <dbReference type="ARBA" id="ARBA00022552"/>
    </source>
</evidence>
<evidence type="ECO:0000313" key="4">
    <source>
        <dbReference type="EMBL" id="KAL3699654.1"/>
    </source>
</evidence>
<gene>
    <name evidence="4" type="ORF">R1sor_017676</name>
</gene>
<feature type="region of interest" description="Disordered" evidence="3">
    <location>
        <begin position="114"/>
        <end position="148"/>
    </location>
</feature>
<evidence type="ECO:0000313" key="5">
    <source>
        <dbReference type="Proteomes" id="UP001633002"/>
    </source>
</evidence>
<name>A0ABD3I9C8_9MARC</name>
<evidence type="ECO:0000256" key="1">
    <source>
        <dbReference type="ARBA" id="ARBA00006524"/>
    </source>
</evidence>
<dbReference type="EMBL" id="JBJQOH010000001">
    <property type="protein sequence ID" value="KAL3699654.1"/>
    <property type="molecule type" value="Genomic_DNA"/>
</dbReference>
<feature type="compositionally biased region" description="Polar residues" evidence="3">
    <location>
        <begin position="117"/>
        <end position="128"/>
    </location>
</feature>
<dbReference type="Proteomes" id="UP001633002">
    <property type="component" value="Unassembled WGS sequence"/>
</dbReference>
<evidence type="ECO:0000256" key="3">
    <source>
        <dbReference type="SAM" id="MobiDB-lite"/>
    </source>
</evidence>
<organism evidence="4 5">
    <name type="scientific">Riccia sorocarpa</name>
    <dbReference type="NCBI Taxonomy" id="122646"/>
    <lineage>
        <taxon>Eukaryota</taxon>
        <taxon>Viridiplantae</taxon>
        <taxon>Streptophyta</taxon>
        <taxon>Embryophyta</taxon>
        <taxon>Marchantiophyta</taxon>
        <taxon>Marchantiopsida</taxon>
        <taxon>Marchantiidae</taxon>
        <taxon>Marchantiales</taxon>
        <taxon>Ricciaceae</taxon>
        <taxon>Riccia</taxon>
    </lineage>
</organism>